<dbReference type="InterPro" id="IPR041682">
    <property type="entry name" value="AAA_14"/>
</dbReference>
<proteinExistence type="predicted"/>
<evidence type="ECO:0000259" key="1">
    <source>
        <dbReference type="Pfam" id="PF13173"/>
    </source>
</evidence>
<dbReference type="AlphaFoldDB" id="A0A086ZN19"/>
<evidence type="ECO:0000313" key="3">
    <source>
        <dbReference type="EMBL" id="KFI47919.1"/>
    </source>
</evidence>
<name>A0A086ZN19_9BIFI</name>
<comment type="caution">
    <text evidence="3">The sequence shown here is derived from an EMBL/GenBank/DDBJ whole genome shotgun (WGS) entry which is preliminary data.</text>
</comment>
<organism evidence="3 4">
    <name type="scientific">Bifidobacterium biavatii DSM 23969</name>
    <dbReference type="NCBI Taxonomy" id="1437608"/>
    <lineage>
        <taxon>Bacteria</taxon>
        <taxon>Bacillati</taxon>
        <taxon>Actinomycetota</taxon>
        <taxon>Actinomycetes</taxon>
        <taxon>Bifidobacteriales</taxon>
        <taxon>Bifidobacteriaceae</taxon>
        <taxon>Bifidobacterium</taxon>
    </lineage>
</organism>
<feature type="domain" description="DUF4143" evidence="2">
    <location>
        <begin position="227"/>
        <end position="387"/>
    </location>
</feature>
<dbReference type="Gene3D" id="3.40.50.300">
    <property type="entry name" value="P-loop containing nucleotide triphosphate hydrolases"/>
    <property type="match status" value="1"/>
</dbReference>
<dbReference type="PANTHER" id="PTHR33295">
    <property type="entry name" value="ATPASE"/>
    <property type="match status" value="1"/>
</dbReference>
<dbReference type="InterPro" id="IPR025420">
    <property type="entry name" value="DUF4143"/>
</dbReference>
<sequence>MVEKLHRDLMGSLDEWRQRPDRKPLLLRGARQTGKTWLVNEFGRRYYDDVLRIDFLRDADAADLFEGNLDPSRILSDLSMYTGIDVSAGKTLVFFDEVQECPRALTSLKYFCEEAPEQHIIATGSYMGVSKHRDSSFPVGKVNMLTLHPLTFAEYLENAGQERLAEHIVAGDVEHVAGPFATRLEDLLKRYMVVGGMPAAVLAHLNGAGIGTIRGIQRDILDAYDLDFSKHAPSRLVDRIRLVWHTMPAQLAKENRKFVYGVVRPGARARDFEESITWLRDYGIIHQIHCVTALREPLNGYVDTSTFKMFISDIGLLCALADLEPSIITERQRVFTEFKGALAEQYVCQQLVAAGYQPTYWANPNGHAEIDFSIDQDGVVYPIEVKAEQNLKAKSLRYARDHFTLPHAIRTSLAGYRDESWVANLPLWAINGLKPYLKRHADAWTTGNSV</sequence>
<dbReference type="Pfam" id="PF13635">
    <property type="entry name" value="DUF4143"/>
    <property type="match status" value="1"/>
</dbReference>
<dbReference type="eggNOG" id="COG1373">
    <property type="taxonomic scope" value="Bacteria"/>
</dbReference>
<dbReference type="SUPFAM" id="SSF52540">
    <property type="entry name" value="P-loop containing nucleoside triphosphate hydrolases"/>
    <property type="match status" value="1"/>
</dbReference>
<evidence type="ECO:0000259" key="2">
    <source>
        <dbReference type="Pfam" id="PF13635"/>
    </source>
</evidence>
<protein>
    <submittedName>
        <fullName evidence="3">ATPase</fullName>
    </submittedName>
</protein>
<dbReference type="Proteomes" id="UP000029108">
    <property type="component" value="Unassembled WGS sequence"/>
</dbReference>
<feature type="domain" description="AAA" evidence="1">
    <location>
        <begin position="22"/>
        <end position="156"/>
    </location>
</feature>
<dbReference type="STRING" id="1437608.GCA_000771645_00763"/>
<reference evidence="3 4" key="1">
    <citation type="submission" date="2014-03" db="EMBL/GenBank/DDBJ databases">
        <title>Genomics of Bifidobacteria.</title>
        <authorList>
            <person name="Ventura M."/>
            <person name="Milani C."/>
            <person name="Lugli G.A."/>
        </authorList>
    </citation>
    <scope>NUCLEOTIDE SEQUENCE [LARGE SCALE GENOMIC DNA]</scope>
    <source>
        <strain evidence="3 4">DSM 23969</strain>
    </source>
</reference>
<dbReference type="RefSeq" id="WP_051923963.1">
    <property type="nucleotide sequence ID" value="NZ_JDUU01000016.1"/>
</dbReference>
<dbReference type="EMBL" id="JGYN01000030">
    <property type="protein sequence ID" value="KFI47919.1"/>
    <property type="molecule type" value="Genomic_DNA"/>
</dbReference>
<dbReference type="Pfam" id="PF13173">
    <property type="entry name" value="AAA_14"/>
    <property type="match status" value="1"/>
</dbReference>
<dbReference type="PANTHER" id="PTHR33295:SF7">
    <property type="entry name" value="ATPASE"/>
    <property type="match status" value="1"/>
</dbReference>
<accession>A0A086ZN19</accession>
<evidence type="ECO:0000313" key="4">
    <source>
        <dbReference type="Proteomes" id="UP000029108"/>
    </source>
</evidence>
<dbReference type="OrthoDB" id="9804306at2"/>
<keyword evidence="4" id="KW-1185">Reference proteome</keyword>
<gene>
    <name evidence="3" type="ORF">BBIA_0051</name>
</gene>
<dbReference type="InterPro" id="IPR027417">
    <property type="entry name" value="P-loop_NTPase"/>
</dbReference>